<evidence type="ECO:0000256" key="13">
    <source>
        <dbReference type="SAM" id="Phobius"/>
    </source>
</evidence>
<reference evidence="14 15" key="1">
    <citation type="submission" date="2024-03" db="EMBL/GenBank/DDBJ databases">
        <title>Adaptation during the transition from Ophiocordyceps entomopathogen to insect associate is accompanied by gene loss and intensified selection.</title>
        <authorList>
            <person name="Ward C.M."/>
            <person name="Onetto C.A."/>
            <person name="Borneman A.R."/>
        </authorList>
    </citation>
    <scope>NUCLEOTIDE SEQUENCE [LARGE SCALE GENOMIC DNA]</scope>
    <source>
        <strain evidence="14">AWRI1</strain>
        <tissue evidence="14">Single Adult Female</tissue>
    </source>
</reference>
<evidence type="ECO:0000256" key="2">
    <source>
        <dbReference type="ARBA" id="ARBA00007193"/>
    </source>
</evidence>
<comment type="caution">
    <text evidence="14">The sequence shown here is derived from an EMBL/GenBank/DDBJ whole genome shotgun (WGS) entry which is preliminary data.</text>
</comment>
<evidence type="ECO:0000256" key="1">
    <source>
        <dbReference type="ARBA" id="ARBA00004141"/>
    </source>
</evidence>
<keyword evidence="15" id="KW-1185">Reference proteome</keyword>
<name>A0AAN9TUY1_9HEMI</name>
<dbReference type="Proteomes" id="UP001367676">
    <property type="component" value="Unassembled WGS sequence"/>
</dbReference>
<evidence type="ECO:0008006" key="16">
    <source>
        <dbReference type="Google" id="ProtNLM"/>
    </source>
</evidence>
<dbReference type="EMBL" id="JBBCAQ010000006">
    <property type="protein sequence ID" value="KAK7603235.1"/>
    <property type="molecule type" value="Genomic_DNA"/>
</dbReference>
<evidence type="ECO:0000256" key="4">
    <source>
        <dbReference type="ARBA" id="ARBA00022461"/>
    </source>
</evidence>
<evidence type="ECO:0000256" key="5">
    <source>
        <dbReference type="ARBA" id="ARBA00022692"/>
    </source>
</evidence>
<accession>A0AAN9TUY1</accession>
<keyword evidence="4 12" id="KW-0894">Sodium channel</keyword>
<dbReference type="PANTHER" id="PTHR11690">
    <property type="entry name" value="AMILORIDE-SENSITIVE SODIUM CHANNEL-RELATED"/>
    <property type="match status" value="1"/>
</dbReference>
<sequence length="552" mass="63460">MVDELRVNASRWNAKIWRLQMQQKRLLIMESLKDPKPCELVNDYTSQSSVHGLRYVSNVKANIVEKTFWLAALITCTVAACLLAGQLWKRYRAKPTVLVVKDTHSPLYLFPFPSITVCPANKVKKSVAMEYFSDYVNTTDEIIHGDLMNVMSALSMMQQPTYFRMKPHVRASKHILPQLKDINLTDFMLTTLPTCTELFAVCNWHGEQVNCCDVFSLQRTEEGFCYAFNSLTSESGKHCPLSEVLENEGIVEEDDIMYEGCQLRRNTAVGTVTGLEVFINKCNETETLGYGQKDLNGVRVIIHTSYEYPNAGDGIWVREQHNKRVSITTYPFITVTSDSVKHLDVISRGCVFPDEMQLHIYHVYTESSCLIECRLTYIADQCNCYMYYFLPPDDKKPTCGSLHLECIMLHAPFMRLQRPPHNTPGFEPEAIKRSLNCSHCIPTCYETEHDLEVDIVSDFQWLSNIHYGHLDVAYGNLGATKYQRDITFNWTDLLVSLGGVANLFLGFSLLSVIEFIYWIIRIAIILAWKRYKRMRKITKIIPLMQKHKNHCS</sequence>
<evidence type="ECO:0000256" key="6">
    <source>
        <dbReference type="ARBA" id="ARBA00022989"/>
    </source>
</evidence>
<dbReference type="InterPro" id="IPR001873">
    <property type="entry name" value="ENaC"/>
</dbReference>
<comment type="similarity">
    <text evidence="2 12">Belongs to the amiloride-sensitive sodium channel (TC 1.A.6) family.</text>
</comment>
<dbReference type="GO" id="GO:0005886">
    <property type="term" value="C:plasma membrane"/>
    <property type="evidence" value="ECO:0007669"/>
    <property type="project" value="TreeGrafter"/>
</dbReference>
<keyword evidence="5 12" id="KW-0812">Transmembrane</keyword>
<keyword evidence="6 13" id="KW-1133">Transmembrane helix</keyword>
<keyword evidence="8 12" id="KW-0406">Ion transport</keyword>
<keyword evidence="9 13" id="KW-0472">Membrane</keyword>
<evidence type="ECO:0000313" key="14">
    <source>
        <dbReference type="EMBL" id="KAK7603235.1"/>
    </source>
</evidence>
<dbReference type="Pfam" id="PF00858">
    <property type="entry name" value="ASC"/>
    <property type="match status" value="1"/>
</dbReference>
<dbReference type="PRINTS" id="PR01078">
    <property type="entry name" value="AMINACHANNEL"/>
</dbReference>
<keyword evidence="3 12" id="KW-0813">Transport</keyword>
<evidence type="ECO:0000256" key="12">
    <source>
        <dbReference type="RuleBase" id="RU000679"/>
    </source>
</evidence>
<dbReference type="Gene3D" id="2.60.470.10">
    <property type="entry name" value="Acid-sensing ion channels like domains"/>
    <property type="match status" value="1"/>
</dbReference>
<gene>
    <name evidence="14" type="ORF">V9T40_003234</name>
</gene>
<keyword evidence="11 12" id="KW-0407">Ion channel</keyword>
<comment type="subcellular location">
    <subcellularLocation>
        <location evidence="1">Membrane</location>
        <topology evidence="1">Multi-pass membrane protein</topology>
    </subcellularLocation>
</comment>
<evidence type="ECO:0000256" key="10">
    <source>
        <dbReference type="ARBA" id="ARBA00023201"/>
    </source>
</evidence>
<feature type="transmembrane region" description="Helical" evidence="13">
    <location>
        <begin position="68"/>
        <end position="88"/>
    </location>
</feature>
<evidence type="ECO:0000256" key="9">
    <source>
        <dbReference type="ARBA" id="ARBA00023136"/>
    </source>
</evidence>
<evidence type="ECO:0000256" key="3">
    <source>
        <dbReference type="ARBA" id="ARBA00022448"/>
    </source>
</evidence>
<organism evidence="14 15">
    <name type="scientific">Parthenolecanium corni</name>
    <dbReference type="NCBI Taxonomy" id="536013"/>
    <lineage>
        <taxon>Eukaryota</taxon>
        <taxon>Metazoa</taxon>
        <taxon>Ecdysozoa</taxon>
        <taxon>Arthropoda</taxon>
        <taxon>Hexapoda</taxon>
        <taxon>Insecta</taxon>
        <taxon>Pterygota</taxon>
        <taxon>Neoptera</taxon>
        <taxon>Paraneoptera</taxon>
        <taxon>Hemiptera</taxon>
        <taxon>Sternorrhyncha</taxon>
        <taxon>Coccoidea</taxon>
        <taxon>Coccidae</taxon>
        <taxon>Parthenolecanium</taxon>
    </lineage>
</organism>
<keyword evidence="7" id="KW-0915">Sodium</keyword>
<evidence type="ECO:0000256" key="8">
    <source>
        <dbReference type="ARBA" id="ARBA00023065"/>
    </source>
</evidence>
<keyword evidence="10 12" id="KW-0739">Sodium transport</keyword>
<proteinExistence type="inferred from homology"/>
<evidence type="ECO:0000256" key="7">
    <source>
        <dbReference type="ARBA" id="ARBA00023053"/>
    </source>
</evidence>
<evidence type="ECO:0000256" key="11">
    <source>
        <dbReference type="ARBA" id="ARBA00023303"/>
    </source>
</evidence>
<protein>
    <recommendedName>
        <fullName evidence="16">Sodium channel protein Nach</fullName>
    </recommendedName>
</protein>
<dbReference type="AlphaFoldDB" id="A0AAN9TUY1"/>
<dbReference type="GO" id="GO:0015280">
    <property type="term" value="F:ligand-gated sodium channel activity"/>
    <property type="evidence" value="ECO:0007669"/>
    <property type="project" value="TreeGrafter"/>
</dbReference>
<dbReference type="PANTHER" id="PTHR11690:SF288">
    <property type="entry name" value="AMILORIDE-SENSITIVE NA+ CHANNEL-RELATED"/>
    <property type="match status" value="1"/>
</dbReference>
<evidence type="ECO:0000313" key="15">
    <source>
        <dbReference type="Proteomes" id="UP001367676"/>
    </source>
</evidence>
<dbReference type="Gene3D" id="1.10.287.770">
    <property type="entry name" value="YojJ-like"/>
    <property type="match status" value="1"/>
</dbReference>